<dbReference type="Proteomes" id="UP001185755">
    <property type="component" value="Unassembled WGS sequence"/>
</dbReference>
<dbReference type="InterPro" id="IPR013785">
    <property type="entry name" value="Aldolase_TIM"/>
</dbReference>
<accession>A0ABU4BCZ8</accession>
<proteinExistence type="predicted"/>
<evidence type="ECO:0000259" key="6">
    <source>
        <dbReference type="Pfam" id="PF00724"/>
    </source>
</evidence>
<dbReference type="Gene3D" id="3.20.20.70">
    <property type="entry name" value="Aldolase class I"/>
    <property type="match status" value="1"/>
</dbReference>
<dbReference type="SUPFAM" id="SSF51395">
    <property type="entry name" value="FMN-linked oxidoreductases"/>
    <property type="match status" value="1"/>
</dbReference>
<keyword evidence="2" id="KW-0285">Flavoprotein</keyword>
<dbReference type="PANTHER" id="PTHR43303">
    <property type="entry name" value="NADPH DEHYDROGENASE C23G7.10C-RELATED"/>
    <property type="match status" value="1"/>
</dbReference>
<organism evidence="7 8">
    <name type="scientific">Rhodococcoides yunnanense</name>
    <dbReference type="NCBI Taxonomy" id="278209"/>
    <lineage>
        <taxon>Bacteria</taxon>
        <taxon>Bacillati</taxon>
        <taxon>Actinomycetota</taxon>
        <taxon>Actinomycetes</taxon>
        <taxon>Mycobacteriales</taxon>
        <taxon>Nocardiaceae</taxon>
        <taxon>Rhodococcoides</taxon>
    </lineage>
</organism>
<evidence type="ECO:0000256" key="4">
    <source>
        <dbReference type="ARBA" id="ARBA00022857"/>
    </source>
</evidence>
<dbReference type="InterPro" id="IPR001155">
    <property type="entry name" value="OxRdtase_FMN_N"/>
</dbReference>
<evidence type="ECO:0000313" key="7">
    <source>
        <dbReference type="EMBL" id="MDV6262082.1"/>
    </source>
</evidence>
<dbReference type="Pfam" id="PF00724">
    <property type="entry name" value="Oxidored_FMN"/>
    <property type="match status" value="1"/>
</dbReference>
<comment type="cofactor">
    <cofactor evidence="1">
        <name>FMN</name>
        <dbReference type="ChEBI" id="CHEBI:58210"/>
    </cofactor>
</comment>
<protein>
    <submittedName>
        <fullName evidence="7">NADH:flavin oxidoreductase/NADH oxidase</fullName>
    </submittedName>
</protein>
<dbReference type="InterPro" id="IPR044152">
    <property type="entry name" value="YqjM-like"/>
</dbReference>
<evidence type="ECO:0000256" key="3">
    <source>
        <dbReference type="ARBA" id="ARBA00022643"/>
    </source>
</evidence>
<feature type="domain" description="NADH:flavin oxidoreductase/NADH oxidase N-terminal" evidence="6">
    <location>
        <begin position="16"/>
        <end position="368"/>
    </location>
</feature>
<dbReference type="RefSeq" id="WP_317564808.1">
    <property type="nucleotide sequence ID" value="NZ_JAWLJX010000003.1"/>
</dbReference>
<keyword evidence="8" id="KW-1185">Reference proteome</keyword>
<comment type="caution">
    <text evidence="7">The sequence shown here is derived from an EMBL/GenBank/DDBJ whole genome shotgun (WGS) entry which is preliminary data.</text>
</comment>
<name>A0ABU4BCZ8_9NOCA</name>
<dbReference type="CDD" id="cd02932">
    <property type="entry name" value="OYE_YqiM_FMN"/>
    <property type="match status" value="1"/>
</dbReference>
<keyword evidence="3" id="KW-0288">FMN</keyword>
<evidence type="ECO:0000256" key="2">
    <source>
        <dbReference type="ARBA" id="ARBA00022630"/>
    </source>
</evidence>
<keyword evidence="5" id="KW-0560">Oxidoreductase</keyword>
<keyword evidence="4" id="KW-0521">NADP</keyword>
<evidence type="ECO:0000313" key="8">
    <source>
        <dbReference type="Proteomes" id="UP001185755"/>
    </source>
</evidence>
<dbReference type="EMBL" id="JAWLJX010000003">
    <property type="protein sequence ID" value="MDV6262082.1"/>
    <property type="molecule type" value="Genomic_DNA"/>
</dbReference>
<reference evidence="7 8" key="1">
    <citation type="submission" date="2023-10" db="EMBL/GenBank/DDBJ databases">
        <title>Development of a sustainable strategy for remediation of hydrocarbon-contaminated territories based on the waste exchange concept.</title>
        <authorList>
            <person name="Krivoruchko A."/>
        </authorList>
    </citation>
    <scope>NUCLEOTIDE SEQUENCE [LARGE SCALE GENOMIC DNA]</scope>
    <source>
        <strain evidence="7 8">IEGM 1323</strain>
    </source>
</reference>
<gene>
    <name evidence="7" type="ORF">R3P96_12100</name>
</gene>
<evidence type="ECO:0000256" key="5">
    <source>
        <dbReference type="ARBA" id="ARBA00023002"/>
    </source>
</evidence>
<evidence type="ECO:0000256" key="1">
    <source>
        <dbReference type="ARBA" id="ARBA00001917"/>
    </source>
</evidence>
<sequence>MDVDTDRPEEPPASALFEPLTLREVTFSNRVWMAPMCQYSADDSGPYVGVAGDWHRTHLVSRAVGGAGLIITEATAVSPEGRISPSDLGIWNDIQADALAKIVAEISSFGSVPGIQLAHAGRKGSTAAPWLGGKSLPAEDPRSWETVGPSAVAFGDYATPREATGDDIAKIVDDFRSAAQRASKAGFQVAEVHGAHGYLLHQFLSPASNTRTDAYGGDFASRTRLLIEVVDAVREVWPAELPVFVRLSATDWLDEPENTEGAADLEASRWTSDQTVALSQILTEHGVDLVDTSTGGNVHAKIPVGPGYQVPFARRIQNETTMPAAAVGMITEPKQAEDIVSLGEATAVLLARELLRDPYWPRRAARELGVEMTPAVAPQYERAY</sequence>
<dbReference type="PANTHER" id="PTHR43303:SF4">
    <property type="entry name" value="NADPH DEHYDROGENASE C23G7.10C-RELATED"/>
    <property type="match status" value="1"/>
</dbReference>